<protein>
    <submittedName>
        <fullName evidence="2">Uncharacterized protein</fullName>
    </submittedName>
</protein>
<sequence length="384" mass="42143">MMAHFPYIPTTSSTMPTQVLPMFPIPAVTQQQLHPQQHQLPPFYNFIPHQQQVSLQTATSVVFQSPSANDHQQQTVTTSAFPQNAQLLQIMQQHILQDQQQQQQQQQRMIFAQAHQQKPLQQVIQAPQVPQQADQGQLVLQDQVSAQHANGGLSLGSTNQRPTLVTPAMLASMGINMAQVATLTPNGLQIIPGSMINLSQFQTIALAPTTQQTSSNTPIFLSSIAIQQPTQIQPPQPAQSTMTQLNHYQPMQLAVPSMALIEQMQQQRLLQQQAAVAAAASTTASTVPTSTPLPVLQPQAQQPQQVLGGVYMPKSQVSISQLDQNQLAQMLMSSQAQVQTNSTLVSMQAQANSGNNASKMQFNQYMNHLQNLEILSQQGHPIMK</sequence>
<accession>A0A914CY28</accession>
<keyword evidence="1" id="KW-1185">Reference proteome</keyword>
<dbReference type="WBParaSite" id="ACRNAN_scaffold1617.g18144.t1">
    <property type="protein sequence ID" value="ACRNAN_scaffold1617.g18144.t1"/>
    <property type="gene ID" value="ACRNAN_scaffold1617.g18144"/>
</dbReference>
<evidence type="ECO:0000313" key="2">
    <source>
        <dbReference type="WBParaSite" id="ACRNAN_scaffold1617.g18144.t1"/>
    </source>
</evidence>
<reference evidence="2" key="1">
    <citation type="submission" date="2022-11" db="UniProtKB">
        <authorList>
            <consortium name="WormBaseParasite"/>
        </authorList>
    </citation>
    <scope>IDENTIFICATION</scope>
</reference>
<evidence type="ECO:0000313" key="1">
    <source>
        <dbReference type="Proteomes" id="UP000887540"/>
    </source>
</evidence>
<dbReference type="AlphaFoldDB" id="A0A914CY28"/>
<organism evidence="1 2">
    <name type="scientific">Acrobeloides nanus</name>
    <dbReference type="NCBI Taxonomy" id="290746"/>
    <lineage>
        <taxon>Eukaryota</taxon>
        <taxon>Metazoa</taxon>
        <taxon>Ecdysozoa</taxon>
        <taxon>Nematoda</taxon>
        <taxon>Chromadorea</taxon>
        <taxon>Rhabditida</taxon>
        <taxon>Tylenchina</taxon>
        <taxon>Cephalobomorpha</taxon>
        <taxon>Cephaloboidea</taxon>
        <taxon>Cephalobidae</taxon>
        <taxon>Acrobeloides</taxon>
    </lineage>
</organism>
<proteinExistence type="predicted"/>
<name>A0A914CY28_9BILA</name>
<dbReference type="Proteomes" id="UP000887540">
    <property type="component" value="Unplaced"/>
</dbReference>